<dbReference type="RefSeq" id="WP_120604405.1">
    <property type="nucleotide sequence ID" value="NZ_JABFJX010000143.1"/>
</dbReference>
<dbReference type="EMBL" id="RAWE01000078">
    <property type="protein sequence ID" value="RKH01127.1"/>
    <property type="molecule type" value="Genomic_DNA"/>
</dbReference>
<protein>
    <submittedName>
        <fullName evidence="2">Uncharacterized protein</fullName>
    </submittedName>
</protein>
<sequence>MTSRRKAGRTEPREHALEARAAARRQEATAARAQAEAYGALSQACAQRARALKVVSLADQAVAKLGGNESERTWAAGDGQRARVHVGLMEREASVHAAQARRAQAEAARADAEAAVSSQKAHLAPLGLPAGHVFWQDRG</sequence>
<organism evidence="2 3">
    <name type="scientific">Corallococcus carmarthensis</name>
    <dbReference type="NCBI Taxonomy" id="2316728"/>
    <lineage>
        <taxon>Bacteria</taxon>
        <taxon>Pseudomonadati</taxon>
        <taxon>Myxococcota</taxon>
        <taxon>Myxococcia</taxon>
        <taxon>Myxococcales</taxon>
        <taxon>Cystobacterineae</taxon>
        <taxon>Myxococcaceae</taxon>
        <taxon>Corallococcus</taxon>
    </lineage>
</organism>
<proteinExistence type="predicted"/>
<accession>A0A3A8K1I7</accession>
<keyword evidence="3" id="KW-1185">Reference proteome</keyword>
<feature type="region of interest" description="Disordered" evidence="1">
    <location>
        <begin position="1"/>
        <end position="25"/>
    </location>
</feature>
<evidence type="ECO:0000313" key="2">
    <source>
        <dbReference type="EMBL" id="RKH01127.1"/>
    </source>
</evidence>
<feature type="compositionally biased region" description="Basic and acidic residues" evidence="1">
    <location>
        <begin position="8"/>
        <end position="18"/>
    </location>
</feature>
<evidence type="ECO:0000313" key="3">
    <source>
        <dbReference type="Proteomes" id="UP000268313"/>
    </source>
</evidence>
<name>A0A3A8K1I7_9BACT</name>
<evidence type="ECO:0000256" key="1">
    <source>
        <dbReference type="SAM" id="MobiDB-lite"/>
    </source>
</evidence>
<comment type="caution">
    <text evidence="2">The sequence shown here is derived from an EMBL/GenBank/DDBJ whole genome shotgun (WGS) entry which is preliminary data.</text>
</comment>
<dbReference type="AlphaFoldDB" id="A0A3A8K1I7"/>
<reference evidence="3" key="1">
    <citation type="submission" date="2018-09" db="EMBL/GenBank/DDBJ databases">
        <authorList>
            <person name="Livingstone P.G."/>
            <person name="Whitworth D.E."/>
        </authorList>
    </citation>
    <scope>NUCLEOTIDE SEQUENCE [LARGE SCALE GENOMIC DNA]</scope>
    <source>
        <strain evidence="3">CA043D</strain>
    </source>
</reference>
<dbReference type="Proteomes" id="UP000268313">
    <property type="component" value="Unassembled WGS sequence"/>
</dbReference>
<gene>
    <name evidence="2" type="ORF">D7X32_21335</name>
</gene>
<dbReference type="OrthoDB" id="9935944at2"/>